<dbReference type="PANTHER" id="PTHR43300:SF7">
    <property type="entry name" value="UDP-N-ACETYLBACILLOSAMINE N-ACETYLTRANSFERASE"/>
    <property type="match status" value="1"/>
</dbReference>
<keyword evidence="2" id="KW-0677">Repeat</keyword>
<dbReference type="CDD" id="cd03360">
    <property type="entry name" value="LbH_AT_putative"/>
    <property type="match status" value="1"/>
</dbReference>
<protein>
    <submittedName>
        <fullName evidence="6">Sugar O-acyltransferase (Sialic acid O-acetyltransferase NeuD family)</fullName>
    </submittedName>
</protein>
<name>A0A562J6F5_9FIRM</name>
<evidence type="ECO:0000256" key="3">
    <source>
        <dbReference type="PIRSR" id="PIRSR620019-1"/>
    </source>
</evidence>
<feature type="binding site" evidence="4">
    <location>
        <position position="73"/>
    </location>
    <ligand>
        <name>substrate</name>
    </ligand>
</feature>
<dbReference type="EMBL" id="VLKH01000008">
    <property type="protein sequence ID" value="TWH78697.1"/>
    <property type="molecule type" value="Genomic_DNA"/>
</dbReference>
<evidence type="ECO:0000259" key="5">
    <source>
        <dbReference type="Pfam" id="PF17836"/>
    </source>
</evidence>
<dbReference type="RefSeq" id="WP_145084688.1">
    <property type="nucleotide sequence ID" value="NZ_DAMBUX010000002.1"/>
</dbReference>
<feature type="site" description="Increases basicity of active site His" evidence="3">
    <location>
        <position position="142"/>
    </location>
</feature>
<accession>A0A562J6F5</accession>
<keyword evidence="7" id="KW-1185">Reference proteome</keyword>
<feature type="active site" description="Proton acceptor" evidence="3">
    <location>
        <position position="141"/>
    </location>
</feature>
<dbReference type="InterPro" id="IPR050179">
    <property type="entry name" value="Trans_hexapeptide_repeat"/>
</dbReference>
<keyword evidence="1 6" id="KW-0808">Transferase</keyword>
<evidence type="ECO:0000256" key="1">
    <source>
        <dbReference type="ARBA" id="ARBA00022679"/>
    </source>
</evidence>
<dbReference type="Proteomes" id="UP000315343">
    <property type="component" value="Unassembled WGS sequence"/>
</dbReference>
<dbReference type="NCBIfam" id="TIGR03570">
    <property type="entry name" value="NeuD_NnaD"/>
    <property type="match status" value="1"/>
</dbReference>
<reference evidence="6 7" key="1">
    <citation type="submission" date="2019-07" db="EMBL/GenBank/DDBJ databases">
        <title>Genomic Encyclopedia of Type Strains, Phase I: the one thousand microbial genomes (KMG-I) project.</title>
        <authorList>
            <person name="Kyrpides N."/>
        </authorList>
    </citation>
    <scope>NUCLEOTIDE SEQUENCE [LARGE SCALE GENOMIC DNA]</scope>
    <source>
        <strain evidence="6 7">DSM 13558</strain>
    </source>
</reference>
<dbReference type="InterPro" id="IPR041561">
    <property type="entry name" value="PglD_N"/>
</dbReference>
<dbReference type="InterPro" id="IPR018357">
    <property type="entry name" value="Hexapep_transf_CS"/>
</dbReference>
<proteinExistence type="predicted"/>
<dbReference type="OrthoDB" id="9794407at2"/>
<comment type="caution">
    <text evidence="6">The sequence shown here is derived from an EMBL/GenBank/DDBJ whole genome shotgun (WGS) entry which is preliminary data.</text>
</comment>
<dbReference type="PANTHER" id="PTHR43300">
    <property type="entry name" value="ACETYLTRANSFERASE"/>
    <property type="match status" value="1"/>
</dbReference>
<dbReference type="Gene3D" id="2.160.10.10">
    <property type="entry name" value="Hexapeptide repeat proteins"/>
    <property type="match status" value="1"/>
</dbReference>
<organism evidence="6 7">
    <name type="scientific">Sedimentibacter saalensis</name>
    <dbReference type="NCBI Taxonomy" id="130788"/>
    <lineage>
        <taxon>Bacteria</taxon>
        <taxon>Bacillati</taxon>
        <taxon>Bacillota</taxon>
        <taxon>Tissierellia</taxon>
        <taxon>Sedimentibacter</taxon>
    </lineage>
</organism>
<dbReference type="AlphaFoldDB" id="A0A562J6F5"/>
<dbReference type="InterPro" id="IPR011004">
    <property type="entry name" value="Trimer_LpxA-like_sf"/>
</dbReference>
<gene>
    <name evidence="6" type="ORF">LY60_02725</name>
</gene>
<dbReference type="GO" id="GO:0016746">
    <property type="term" value="F:acyltransferase activity"/>
    <property type="evidence" value="ECO:0007669"/>
    <property type="project" value="UniProtKB-KW"/>
</dbReference>
<dbReference type="Gene3D" id="3.40.50.20">
    <property type="match status" value="1"/>
</dbReference>
<sequence>MKQKNIVILGSSGFAKEVLWLIQENNRITNEWNIIGFIDNSNDVRSIAGYEVIGDDDWLLNYPEQIYVVCGIGNSKLKEKVVKKFVNKENVIFPSIISKGAVISDSVKMGIGCIICTNSILTVDITLGDFVTVNLDCTVGHDVILENFTTLYPSVNISGNVRIKSKTEIGTGSQVIQGLNIGENSIIGAGTVVIKDIPSYSTAVGNPARVIKQNK</sequence>
<dbReference type="SUPFAM" id="SSF51161">
    <property type="entry name" value="Trimeric LpxA-like enzymes"/>
    <property type="match status" value="1"/>
</dbReference>
<evidence type="ECO:0000256" key="2">
    <source>
        <dbReference type="ARBA" id="ARBA00022737"/>
    </source>
</evidence>
<evidence type="ECO:0000313" key="7">
    <source>
        <dbReference type="Proteomes" id="UP000315343"/>
    </source>
</evidence>
<dbReference type="Pfam" id="PF17836">
    <property type="entry name" value="PglD_N"/>
    <property type="match status" value="1"/>
</dbReference>
<feature type="domain" description="PglD N-terminal" evidence="5">
    <location>
        <begin position="5"/>
        <end position="85"/>
    </location>
</feature>
<evidence type="ECO:0000256" key="4">
    <source>
        <dbReference type="PIRSR" id="PIRSR620019-2"/>
    </source>
</evidence>
<dbReference type="InterPro" id="IPR020019">
    <property type="entry name" value="AcTrfase_PglD-like"/>
</dbReference>
<dbReference type="PROSITE" id="PS00101">
    <property type="entry name" value="HEXAPEP_TRANSFERASES"/>
    <property type="match status" value="1"/>
</dbReference>
<evidence type="ECO:0000313" key="6">
    <source>
        <dbReference type="EMBL" id="TWH78697.1"/>
    </source>
</evidence>
<keyword evidence="6" id="KW-0012">Acyltransferase</keyword>